<evidence type="ECO:0000256" key="2">
    <source>
        <dbReference type="ARBA" id="ARBA00022771"/>
    </source>
</evidence>
<dbReference type="PROSITE" id="PS50089">
    <property type="entry name" value="ZF_RING_2"/>
    <property type="match status" value="1"/>
</dbReference>
<dbReference type="GO" id="GO:0006513">
    <property type="term" value="P:protein monoubiquitination"/>
    <property type="evidence" value="ECO:0007669"/>
    <property type="project" value="InterPro"/>
</dbReference>
<dbReference type="AlphaFoldDB" id="A0A7S2LHW7"/>
<keyword evidence="2 4" id="KW-0863">Zinc-finger</keyword>
<dbReference type="SMART" id="SM00184">
    <property type="entry name" value="RING"/>
    <property type="match status" value="1"/>
</dbReference>
<evidence type="ECO:0000256" key="4">
    <source>
        <dbReference type="PROSITE-ProRule" id="PRU00175"/>
    </source>
</evidence>
<dbReference type="PROSITE" id="PS00518">
    <property type="entry name" value="ZF_RING_1"/>
    <property type="match status" value="1"/>
</dbReference>
<dbReference type="Pfam" id="PF13923">
    <property type="entry name" value="zf-C3HC4_2"/>
    <property type="match status" value="1"/>
</dbReference>
<dbReference type="GO" id="GO:0008270">
    <property type="term" value="F:zinc ion binding"/>
    <property type="evidence" value="ECO:0007669"/>
    <property type="project" value="UniProtKB-KW"/>
</dbReference>
<dbReference type="PANTHER" id="PTHR14134">
    <property type="entry name" value="E3 UBIQUITIN-PROTEIN LIGASE RAD18"/>
    <property type="match status" value="1"/>
</dbReference>
<dbReference type="GO" id="GO:0003697">
    <property type="term" value="F:single-stranded DNA binding"/>
    <property type="evidence" value="ECO:0007669"/>
    <property type="project" value="InterPro"/>
</dbReference>
<dbReference type="GO" id="GO:0006301">
    <property type="term" value="P:DNA damage tolerance"/>
    <property type="evidence" value="ECO:0007669"/>
    <property type="project" value="InterPro"/>
</dbReference>
<proteinExistence type="predicted"/>
<name>A0A7S2LHW7_9STRA</name>
<evidence type="ECO:0000313" key="6">
    <source>
        <dbReference type="EMBL" id="CAD9606397.1"/>
    </source>
</evidence>
<keyword evidence="1" id="KW-0479">Metal-binding</keyword>
<keyword evidence="3" id="KW-0862">Zinc</keyword>
<dbReference type="InterPro" id="IPR017907">
    <property type="entry name" value="Znf_RING_CS"/>
</dbReference>
<evidence type="ECO:0000256" key="1">
    <source>
        <dbReference type="ARBA" id="ARBA00022723"/>
    </source>
</evidence>
<evidence type="ECO:0000259" key="5">
    <source>
        <dbReference type="PROSITE" id="PS50089"/>
    </source>
</evidence>
<dbReference type="PANTHER" id="PTHR14134:SF2">
    <property type="entry name" value="E3 UBIQUITIN-PROTEIN LIGASE RAD18"/>
    <property type="match status" value="1"/>
</dbReference>
<dbReference type="GO" id="GO:0061630">
    <property type="term" value="F:ubiquitin protein ligase activity"/>
    <property type="evidence" value="ECO:0007669"/>
    <property type="project" value="InterPro"/>
</dbReference>
<dbReference type="InterPro" id="IPR013083">
    <property type="entry name" value="Znf_RING/FYVE/PHD"/>
</dbReference>
<protein>
    <recommendedName>
        <fullName evidence="5">RING-type domain-containing protein</fullName>
    </recommendedName>
</protein>
<dbReference type="InterPro" id="IPR001841">
    <property type="entry name" value="Znf_RING"/>
</dbReference>
<reference evidence="6" key="1">
    <citation type="submission" date="2021-01" db="EMBL/GenBank/DDBJ databases">
        <authorList>
            <person name="Corre E."/>
            <person name="Pelletier E."/>
            <person name="Niang G."/>
            <person name="Scheremetjew M."/>
            <person name="Finn R."/>
            <person name="Kale V."/>
            <person name="Holt S."/>
            <person name="Cochrane G."/>
            <person name="Meng A."/>
            <person name="Brown T."/>
            <person name="Cohen L."/>
        </authorList>
    </citation>
    <scope>NUCLEOTIDE SEQUENCE</scope>
    <source>
        <strain evidence="6">SM1012Den-03</strain>
    </source>
</reference>
<dbReference type="GO" id="GO:0097505">
    <property type="term" value="C:Rad6-Rad18 complex"/>
    <property type="evidence" value="ECO:0007669"/>
    <property type="project" value="TreeGrafter"/>
</dbReference>
<sequence length="117" mass="13441">MPTYGDNDINAFTCPICHEFFRDASFIARCGHEFCHSCISSWLHTKNTCPTCRGPAFPEELKPCYFFRSILRKIELDQRNDSASQSLSLSDRERDRGVRLLATLKFLQKEGDEDEAS</sequence>
<dbReference type="GO" id="GO:0005634">
    <property type="term" value="C:nucleus"/>
    <property type="evidence" value="ECO:0007669"/>
    <property type="project" value="TreeGrafter"/>
</dbReference>
<accession>A0A7S2LHW7</accession>
<gene>
    <name evidence="6" type="ORF">SMAR0320_LOCUS12180</name>
</gene>
<dbReference type="InterPro" id="IPR039577">
    <property type="entry name" value="Rad18"/>
</dbReference>
<feature type="domain" description="RING-type" evidence="5">
    <location>
        <begin position="14"/>
        <end position="53"/>
    </location>
</feature>
<dbReference type="Gene3D" id="3.30.40.10">
    <property type="entry name" value="Zinc/RING finger domain, C3HC4 (zinc finger)"/>
    <property type="match status" value="1"/>
</dbReference>
<evidence type="ECO:0000256" key="3">
    <source>
        <dbReference type="ARBA" id="ARBA00022833"/>
    </source>
</evidence>
<dbReference type="SUPFAM" id="SSF57850">
    <property type="entry name" value="RING/U-box"/>
    <property type="match status" value="1"/>
</dbReference>
<dbReference type="EMBL" id="HBGZ01017009">
    <property type="protein sequence ID" value="CAD9606397.1"/>
    <property type="molecule type" value="Transcribed_RNA"/>
</dbReference>
<organism evidence="6">
    <name type="scientific">Skeletonema marinoi</name>
    <dbReference type="NCBI Taxonomy" id="267567"/>
    <lineage>
        <taxon>Eukaryota</taxon>
        <taxon>Sar</taxon>
        <taxon>Stramenopiles</taxon>
        <taxon>Ochrophyta</taxon>
        <taxon>Bacillariophyta</taxon>
        <taxon>Coscinodiscophyceae</taxon>
        <taxon>Thalassiosirophycidae</taxon>
        <taxon>Thalassiosirales</taxon>
        <taxon>Skeletonemataceae</taxon>
        <taxon>Skeletonema</taxon>
        <taxon>Skeletonema marinoi-dohrnii complex</taxon>
    </lineage>
</organism>